<comment type="caution">
    <text evidence="2">The sequence shown here is derived from an EMBL/GenBank/DDBJ whole genome shotgun (WGS) entry which is preliminary data.</text>
</comment>
<name>A0AAD7G1D3_MYCRO</name>
<dbReference type="AlphaFoldDB" id="A0AAD7G1D3"/>
<dbReference type="EMBL" id="JARKIE010000377">
    <property type="protein sequence ID" value="KAJ7648537.1"/>
    <property type="molecule type" value="Genomic_DNA"/>
</dbReference>
<dbReference type="Proteomes" id="UP001221757">
    <property type="component" value="Unassembled WGS sequence"/>
</dbReference>
<evidence type="ECO:0000313" key="2">
    <source>
        <dbReference type="EMBL" id="KAJ7648537.1"/>
    </source>
</evidence>
<evidence type="ECO:0000256" key="1">
    <source>
        <dbReference type="SAM" id="MobiDB-lite"/>
    </source>
</evidence>
<organism evidence="2 3">
    <name type="scientific">Mycena rosella</name>
    <name type="common">Pink bonnet</name>
    <name type="synonym">Agaricus rosellus</name>
    <dbReference type="NCBI Taxonomy" id="1033263"/>
    <lineage>
        <taxon>Eukaryota</taxon>
        <taxon>Fungi</taxon>
        <taxon>Dikarya</taxon>
        <taxon>Basidiomycota</taxon>
        <taxon>Agaricomycotina</taxon>
        <taxon>Agaricomycetes</taxon>
        <taxon>Agaricomycetidae</taxon>
        <taxon>Agaricales</taxon>
        <taxon>Marasmiineae</taxon>
        <taxon>Mycenaceae</taxon>
        <taxon>Mycena</taxon>
    </lineage>
</organism>
<gene>
    <name evidence="2" type="ORF">B0H17DRAFT_429489</name>
</gene>
<keyword evidence="3" id="KW-1185">Reference proteome</keyword>
<evidence type="ECO:0000313" key="3">
    <source>
        <dbReference type="Proteomes" id="UP001221757"/>
    </source>
</evidence>
<accession>A0AAD7G1D3</accession>
<feature type="region of interest" description="Disordered" evidence="1">
    <location>
        <begin position="1"/>
        <end position="98"/>
    </location>
</feature>
<sequence>MRRATPRKRTSPPHRTKTPRGQVARHARLATPGPRRPNALRKRASPPGQQTPTDAVSARPDTCSRLSARTQGPHAVSATAASLRLSPARPCPTHTQSP</sequence>
<reference evidence="2" key="1">
    <citation type="submission" date="2023-03" db="EMBL/GenBank/DDBJ databases">
        <title>Massive genome expansion in bonnet fungi (Mycena s.s.) driven by repeated elements and novel gene families across ecological guilds.</title>
        <authorList>
            <consortium name="Lawrence Berkeley National Laboratory"/>
            <person name="Harder C.B."/>
            <person name="Miyauchi S."/>
            <person name="Viragh M."/>
            <person name="Kuo A."/>
            <person name="Thoen E."/>
            <person name="Andreopoulos B."/>
            <person name="Lu D."/>
            <person name="Skrede I."/>
            <person name="Drula E."/>
            <person name="Henrissat B."/>
            <person name="Morin E."/>
            <person name="Kohler A."/>
            <person name="Barry K."/>
            <person name="LaButti K."/>
            <person name="Morin E."/>
            <person name="Salamov A."/>
            <person name="Lipzen A."/>
            <person name="Mereny Z."/>
            <person name="Hegedus B."/>
            <person name="Baldrian P."/>
            <person name="Stursova M."/>
            <person name="Weitz H."/>
            <person name="Taylor A."/>
            <person name="Grigoriev I.V."/>
            <person name="Nagy L.G."/>
            <person name="Martin F."/>
            <person name="Kauserud H."/>
        </authorList>
    </citation>
    <scope>NUCLEOTIDE SEQUENCE</scope>
    <source>
        <strain evidence="2">CBHHK067</strain>
    </source>
</reference>
<protein>
    <submittedName>
        <fullName evidence="2">Uncharacterized protein</fullName>
    </submittedName>
</protein>
<proteinExistence type="predicted"/>
<feature type="compositionally biased region" description="Basic residues" evidence="1">
    <location>
        <begin position="1"/>
        <end position="28"/>
    </location>
</feature>